<keyword evidence="2" id="KW-1185">Reference proteome</keyword>
<proteinExistence type="predicted"/>
<dbReference type="Pfam" id="PF05488">
    <property type="entry name" value="PAAR_motif"/>
    <property type="match status" value="1"/>
</dbReference>
<dbReference type="InterPro" id="IPR008727">
    <property type="entry name" value="PAAR_motif"/>
</dbReference>
<sequence length="183" mass="19067">MGKPIIREGDPTSHGGTVLEAFPTLTVFGKRAAGIGHQGFCPKCKTTFTIVAGAKNYTFMGKNVAVEGMQTSCGAVLIATQGQATVGDEPGAHSVQSALAGVPAAALGAAGVDGEEVIEHWYSLEDEAGNPVDGYRYDLYQGEDRLAHKGSFAGGKSTVIPGGESEYVMWLERDSAIRETVSS</sequence>
<gene>
    <name evidence="1" type="ORF">HA052_19475</name>
</gene>
<evidence type="ECO:0000313" key="2">
    <source>
        <dbReference type="Proteomes" id="UP001515641"/>
    </source>
</evidence>
<evidence type="ECO:0000313" key="1">
    <source>
        <dbReference type="EMBL" id="NHR07374.1"/>
    </source>
</evidence>
<comment type="caution">
    <text evidence="1">The sequence shown here is derived from an EMBL/GenBank/DDBJ whole genome shotgun (WGS) entry which is preliminary data.</text>
</comment>
<accession>A0ABX0L6D3</accession>
<protein>
    <submittedName>
        <fullName evidence="1">PAAR domain-containing protein</fullName>
    </submittedName>
</protein>
<dbReference type="EMBL" id="JAAOMA010000034">
    <property type="protein sequence ID" value="NHR07374.1"/>
    <property type="molecule type" value="Genomic_DNA"/>
</dbReference>
<dbReference type="Proteomes" id="UP001515641">
    <property type="component" value="Unassembled WGS sequence"/>
</dbReference>
<organism evidence="1 2">
    <name type="scientific">Chromobacterium fluminis</name>
    <dbReference type="NCBI Taxonomy" id="3044269"/>
    <lineage>
        <taxon>Bacteria</taxon>
        <taxon>Pseudomonadati</taxon>
        <taxon>Pseudomonadota</taxon>
        <taxon>Betaproteobacteria</taxon>
        <taxon>Neisseriales</taxon>
        <taxon>Chromobacteriaceae</taxon>
        <taxon>Chromobacterium</taxon>
    </lineage>
</organism>
<dbReference type="RefSeq" id="WP_166453185.1">
    <property type="nucleotide sequence ID" value="NZ_JAAOMA010000034.1"/>
</dbReference>
<dbReference type="Gene3D" id="2.60.200.60">
    <property type="match status" value="1"/>
</dbReference>
<reference evidence="1 2" key="1">
    <citation type="submission" date="2020-03" db="EMBL/GenBank/DDBJ databases">
        <title>Draft genome sequence of environmentally isolated cultures.</title>
        <authorList>
            <person name="Wilson H.S."/>
            <person name="De Leon M.E."/>
        </authorList>
    </citation>
    <scope>NUCLEOTIDE SEQUENCE [LARGE SCALE GENOMIC DNA]</scope>
    <source>
        <strain evidence="1 2">HSC-31F16</strain>
    </source>
</reference>
<dbReference type="CDD" id="cd14744">
    <property type="entry name" value="PAAR_CT_2"/>
    <property type="match status" value="1"/>
</dbReference>
<name>A0ABX0L6D3_9NEIS</name>